<name>A0A0R1ZW22_9LACO</name>
<keyword evidence="4 6" id="KW-1133">Transmembrane helix</keyword>
<feature type="transmembrane region" description="Helical" evidence="6">
    <location>
        <begin position="363"/>
        <end position="382"/>
    </location>
</feature>
<feature type="transmembrane region" description="Helical" evidence="6">
    <location>
        <begin position="309"/>
        <end position="327"/>
    </location>
</feature>
<dbReference type="Pfam" id="PF12698">
    <property type="entry name" value="ABC2_membrane_3"/>
    <property type="match status" value="1"/>
</dbReference>
<organism evidence="8 9">
    <name type="scientific">Lacticaseibacillus sharpeae JCM 1186 = DSM 20505</name>
    <dbReference type="NCBI Taxonomy" id="1291052"/>
    <lineage>
        <taxon>Bacteria</taxon>
        <taxon>Bacillati</taxon>
        <taxon>Bacillota</taxon>
        <taxon>Bacilli</taxon>
        <taxon>Lactobacillales</taxon>
        <taxon>Lactobacillaceae</taxon>
        <taxon>Lacticaseibacillus</taxon>
    </lineage>
</organism>
<dbReference type="AlphaFoldDB" id="A0A0R1ZW22"/>
<sequence>MNKFWVVTKQVYKKNVCSGSWLFLVVSPILLAAVILGLGTLIDNSAKDAKLAVVSPNVALVKQIDKATDAKATAYTQTRANRALRNEKVDGVLTFDSSQKQLTAHLTTRVGGQTIETTGITAVLNQLSMQLKAQQLHLSGTQLAGLLAPAKLKTSSVAFKDGKRVNKDASTDSVNRGIAIAITVLMMIFMMVYGSMLAQEIATEKGSRIMEMLLSSVSATTQFFGKLSGILLLLLTQIGVYVVAAGIAWPLLRNQAMVKSVLDSVDLSALLSINGVQIILFFLIGTLSYAVLAALTGSLVANQEQVQQAVAPLSILGMLGYFGALMAQAGDMPVIKIASYVPFVSSSIMPVRATMGFTTAGQAWIALAIATVFLGLFTWFTVRVYKANVLVYKEGGLVKALKSTLTFMKAQ</sequence>
<dbReference type="STRING" id="1291052.FC18_GL000117"/>
<evidence type="ECO:0000256" key="5">
    <source>
        <dbReference type="ARBA" id="ARBA00023136"/>
    </source>
</evidence>
<dbReference type="RefSeq" id="WP_054678919.1">
    <property type="nucleotide sequence ID" value="NZ_AYYO01000006.1"/>
</dbReference>
<keyword evidence="5 6" id="KW-0472">Membrane</keyword>
<dbReference type="OrthoDB" id="9768837at2"/>
<dbReference type="InterPro" id="IPR051449">
    <property type="entry name" value="ABC-2_transporter_component"/>
</dbReference>
<evidence type="ECO:0000256" key="3">
    <source>
        <dbReference type="ARBA" id="ARBA00022692"/>
    </source>
</evidence>
<protein>
    <submittedName>
        <fullName evidence="8">Na abc transporter permease</fullName>
    </submittedName>
</protein>
<comment type="caution">
    <text evidence="8">The sequence shown here is derived from an EMBL/GenBank/DDBJ whole genome shotgun (WGS) entry which is preliminary data.</text>
</comment>
<feature type="transmembrane region" description="Helical" evidence="6">
    <location>
        <begin position="21"/>
        <end position="42"/>
    </location>
</feature>
<evidence type="ECO:0000313" key="8">
    <source>
        <dbReference type="EMBL" id="KRM56283.1"/>
    </source>
</evidence>
<feature type="transmembrane region" description="Helical" evidence="6">
    <location>
        <begin position="223"/>
        <end position="249"/>
    </location>
</feature>
<proteinExistence type="predicted"/>
<evidence type="ECO:0000259" key="7">
    <source>
        <dbReference type="Pfam" id="PF12698"/>
    </source>
</evidence>
<keyword evidence="2" id="KW-1003">Cell membrane</keyword>
<dbReference type="EMBL" id="AYYO01000006">
    <property type="protein sequence ID" value="KRM56283.1"/>
    <property type="molecule type" value="Genomic_DNA"/>
</dbReference>
<reference evidence="8 9" key="1">
    <citation type="journal article" date="2015" name="Genome Announc.">
        <title>Expanding the biotechnology potential of lactobacilli through comparative genomics of 213 strains and associated genera.</title>
        <authorList>
            <person name="Sun Z."/>
            <person name="Harris H.M."/>
            <person name="McCann A."/>
            <person name="Guo C."/>
            <person name="Argimon S."/>
            <person name="Zhang W."/>
            <person name="Yang X."/>
            <person name="Jeffery I.B."/>
            <person name="Cooney J.C."/>
            <person name="Kagawa T.F."/>
            <person name="Liu W."/>
            <person name="Song Y."/>
            <person name="Salvetti E."/>
            <person name="Wrobel A."/>
            <person name="Rasinkangas P."/>
            <person name="Parkhill J."/>
            <person name="Rea M.C."/>
            <person name="O'Sullivan O."/>
            <person name="Ritari J."/>
            <person name="Douillard F.P."/>
            <person name="Paul Ross R."/>
            <person name="Yang R."/>
            <person name="Briner A.E."/>
            <person name="Felis G.E."/>
            <person name="de Vos W.M."/>
            <person name="Barrangou R."/>
            <person name="Klaenhammer T.R."/>
            <person name="Caufield P.W."/>
            <person name="Cui Y."/>
            <person name="Zhang H."/>
            <person name="O'Toole P.W."/>
        </authorList>
    </citation>
    <scope>NUCLEOTIDE SEQUENCE [LARGE SCALE GENOMIC DNA]</scope>
    <source>
        <strain evidence="8 9">DSM 20505</strain>
    </source>
</reference>
<evidence type="ECO:0000313" key="9">
    <source>
        <dbReference type="Proteomes" id="UP000051679"/>
    </source>
</evidence>
<dbReference type="GO" id="GO:0140359">
    <property type="term" value="F:ABC-type transporter activity"/>
    <property type="evidence" value="ECO:0007669"/>
    <property type="project" value="InterPro"/>
</dbReference>
<dbReference type="PANTHER" id="PTHR30294:SF29">
    <property type="entry name" value="MULTIDRUG ABC TRANSPORTER PERMEASE YBHS-RELATED"/>
    <property type="match status" value="1"/>
</dbReference>
<dbReference type="GO" id="GO:0005886">
    <property type="term" value="C:plasma membrane"/>
    <property type="evidence" value="ECO:0007669"/>
    <property type="project" value="UniProtKB-SubCell"/>
</dbReference>
<feature type="transmembrane region" description="Helical" evidence="6">
    <location>
        <begin position="269"/>
        <end position="297"/>
    </location>
</feature>
<dbReference type="PANTHER" id="PTHR30294">
    <property type="entry name" value="MEMBRANE COMPONENT OF ABC TRANSPORTER YHHJ-RELATED"/>
    <property type="match status" value="1"/>
</dbReference>
<dbReference type="InterPro" id="IPR013525">
    <property type="entry name" value="ABC2_TM"/>
</dbReference>
<keyword evidence="9" id="KW-1185">Reference proteome</keyword>
<feature type="transmembrane region" description="Helical" evidence="6">
    <location>
        <begin position="178"/>
        <end position="202"/>
    </location>
</feature>
<feature type="domain" description="ABC-2 type transporter transmembrane" evidence="7">
    <location>
        <begin position="21"/>
        <end position="380"/>
    </location>
</feature>
<dbReference type="Proteomes" id="UP000051679">
    <property type="component" value="Unassembled WGS sequence"/>
</dbReference>
<accession>A0A0R1ZW22</accession>
<keyword evidence="3 6" id="KW-0812">Transmembrane</keyword>
<evidence type="ECO:0000256" key="4">
    <source>
        <dbReference type="ARBA" id="ARBA00022989"/>
    </source>
</evidence>
<comment type="subcellular location">
    <subcellularLocation>
        <location evidence="1">Cell membrane</location>
        <topology evidence="1">Multi-pass membrane protein</topology>
    </subcellularLocation>
</comment>
<evidence type="ECO:0000256" key="6">
    <source>
        <dbReference type="SAM" id="Phobius"/>
    </source>
</evidence>
<evidence type="ECO:0000256" key="1">
    <source>
        <dbReference type="ARBA" id="ARBA00004651"/>
    </source>
</evidence>
<gene>
    <name evidence="8" type="ORF">FC18_GL000117</name>
</gene>
<dbReference type="PATRIC" id="fig|1291052.5.peg.118"/>
<evidence type="ECO:0000256" key="2">
    <source>
        <dbReference type="ARBA" id="ARBA00022475"/>
    </source>
</evidence>